<dbReference type="AlphaFoldDB" id="A0A0S2KLF8"/>
<gene>
    <name evidence="1" type="ORF">AS203_08460</name>
</gene>
<dbReference type="Proteomes" id="UP000056252">
    <property type="component" value="Chromosome"/>
</dbReference>
<dbReference type="PROSITE" id="PS51257">
    <property type="entry name" value="PROKAR_LIPOPROTEIN"/>
    <property type="match status" value="1"/>
</dbReference>
<accession>A0A0S2KLF8</accession>
<dbReference type="KEGG" id="peo:AS203_08460"/>
<dbReference type="STRING" id="76123.AS203_08460"/>
<organism evidence="1 2">
    <name type="scientific">Hoylesella enoeca</name>
    <dbReference type="NCBI Taxonomy" id="76123"/>
    <lineage>
        <taxon>Bacteria</taxon>
        <taxon>Pseudomonadati</taxon>
        <taxon>Bacteroidota</taxon>
        <taxon>Bacteroidia</taxon>
        <taxon>Bacteroidales</taxon>
        <taxon>Prevotellaceae</taxon>
        <taxon>Hoylesella</taxon>
    </lineage>
</organism>
<dbReference type="OrthoDB" id="1007290at2"/>
<evidence type="ECO:0008006" key="3">
    <source>
        <dbReference type="Google" id="ProtNLM"/>
    </source>
</evidence>
<dbReference type="RefSeq" id="WP_025065691.1">
    <property type="nucleotide sequence ID" value="NZ_CP013195.1"/>
</dbReference>
<keyword evidence="2" id="KW-1185">Reference proteome</keyword>
<dbReference type="EMBL" id="CP013195">
    <property type="protein sequence ID" value="ALO49115.1"/>
    <property type="molecule type" value="Genomic_DNA"/>
</dbReference>
<evidence type="ECO:0000313" key="2">
    <source>
        <dbReference type="Proteomes" id="UP000056252"/>
    </source>
</evidence>
<sequence>MRRNHLSLTLALTALAFSSCTKHPSFQNSTEAIEACKAKLSEIQSYKDADIEKVTDLTAQWQELKDSSYSVFSKDSTINLKSPVALAYFVISDSVRTELTRLAFSKQRSLQDVMFFKLNTASERAKMESSDTYKKASDFYGGLDKEQTIKGLPQILAIYNKLLNSTHDFKQESQLLTFIRQEDRCFRSLMEHLSNVPMDEMQRLTQKTTRLFDRLYSSVGQKNDEVNDRTMLYLTMRFNRRIMQNAIACREDILNNKQLSQEQRVSYRWMLIQPYVSLDGYSTAALTKKQREELMVISKELPILLNRLDNKKKTKEEENKLIATLAEYFLKSYISATL</sequence>
<protein>
    <recommendedName>
        <fullName evidence="3">Lipoprotein</fullName>
    </recommendedName>
</protein>
<name>A0A0S2KLF8_9BACT</name>
<dbReference type="eggNOG" id="ENOG5033PPY">
    <property type="taxonomic scope" value="Bacteria"/>
</dbReference>
<proteinExistence type="predicted"/>
<reference evidence="2" key="1">
    <citation type="submission" date="2015-11" db="EMBL/GenBank/DDBJ databases">
        <authorList>
            <person name="Holder M.E."/>
            <person name="Ajami N.J."/>
            <person name="Petrosino J.F."/>
        </authorList>
    </citation>
    <scope>NUCLEOTIDE SEQUENCE [LARGE SCALE GENOMIC DNA]</scope>
    <source>
        <strain evidence="2">F0113</strain>
    </source>
</reference>
<evidence type="ECO:0000313" key="1">
    <source>
        <dbReference type="EMBL" id="ALO49115.1"/>
    </source>
</evidence>